<evidence type="ECO:0000313" key="1">
    <source>
        <dbReference type="EMBL" id="CZT04576.1"/>
    </source>
</evidence>
<keyword evidence="2" id="KW-1185">Reference proteome</keyword>
<proteinExistence type="predicted"/>
<dbReference type="Proteomes" id="UP000178912">
    <property type="component" value="Unassembled WGS sequence"/>
</dbReference>
<gene>
    <name evidence="1" type="ORF">RAG0_11001</name>
</gene>
<name>A0A1E1L240_9HELO</name>
<protein>
    <submittedName>
        <fullName evidence="1">Uncharacterized protein</fullName>
    </submittedName>
</protein>
<dbReference type="AlphaFoldDB" id="A0A1E1L240"/>
<accession>A0A1E1L240</accession>
<dbReference type="EMBL" id="FJUX01000069">
    <property type="protein sequence ID" value="CZT04576.1"/>
    <property type="molecule type" value="Genomic_DNA"/>
</dbReference>
<organism evidence="1 2">
    <name type="scientific">Rhynchosporium agropyri</name>
    <dbReference type="NCBI Taxonomy" id="914238"/>
    <lineage>
        <taxon>Eukaryota</taxon>
        <taxon>Fungi</taxon>
        <taxon>Dikarya</taxon>
        <taxon>Ascomycota</taxon>
        <taxon>Pezizomycotina</taxon>
        <taxon>Leotiomycetes</taxon>
        <taxon>Helotiales</taxon>
        <taxon>Ploettnerulaceae</taxon>
        <taxon>Rhynchosporium</taxon>
    </lineage>
</organism>
<evidence type="ECO:0000313" key="2">
    <source>
        <dbReference type="Proteomes" id="UP000178912"/>
    </source>
</evidence>
<reference evidence="2" key="1">
    <citation type="submission" date="2016-03" db="EMBL/GenBank/DDBJ databases">
        <authorList>
            <person name="Guldener U."/>
        </authorList>
    </citation>
    <scope>NUCLEOTIDE SEQUENCE [LARGE SCALE GENOMIC DNA]</scope>
    <source>
        <strain evidence="2">04CH-RAC-A.6.1</strain>
    </source>
</reference>
<sequence>MCCHPTVKCNKCLYALGSAPVESCQKPSPKCITTYRDIFPRICDYCIQQEADEIEKLKRSPKKK</sequence>